<reference evidence="1" key="1">
    <citation type="journal article" date="2023" name="Nat. Commun.">
        <title>Diploid and tetraploid genomes of Acorus and the evolution of monocots.</title>
        <authorList>
            <person name="Ma L."/>
            <person name="Liu K.W."/>
            <person name="Li Z."/>
            <person name="Hsiao Y.Y."/>
            <person name="Qi Y."/>
            <person name="Fu T."/>
            <person name="Tang G.D."/>
            <person name="Zhang D."/>
            <person name="Sun W.H."/>
            <person name="Liu D.K."/>
            <person name="Li Y."/>
            <person name="Chen G.Z."/>
            <person name="Liu X.D."/>
            <person name="Liao X.Y."/>
            <person name="Jiang Y.T."/>
            <person name="Yu X."/>
            <person name="Hao Y."/>
            <person name="Huang J."/>
            <person name="Zhao X.W."/>
            <person name="Ke S."/>
            <person name="Chen Y.Y."/>
            <person name="Wu W.L."/>
            <person name="Hsu J.L."/>
            <person name="Lin Y.F."/>
            <person name="Huang M.D."/>
            <person name="Li C.Y."/>
            <person name="Huang L."/>
            <person name="Wang Z.W."/>
            <person name="Zhao X."/>
            <person name="Zhong W.Y."/>
            <person name="Peng D.H."/>
            <person name="Ahmad S."/>
            <person name="Lan S."/>
            <person name="Zhang J.S."/>
            <person name="Tsai W.C."/>
            <person name="Van de Peer Y."/>
            <person name="Liu Z.J."/>
        </authorList>
    </citation>
    <scope>NUCLEOTIDE SEQUENCE</scope>
    <source>
        <strain evidence="1">CP</strain>
    </source>
</reference>
<protein>
    <submittedName>
        <fullName evidence="1">Uncharacterized protein</fullName>
    </submittedName>
</protein>
<proteinExistence type="predicted"/>
<dbReference type="Proteomes" id="UP001180020">
    <property type="component" value="Unassembled WGS sequence"/>
</dbReference>
<organism evidence="1 2">
    <name type="scientific">Acorus calamus</name>
    <name type="common">Sweet flag</name>
    <dbReference type="NCBI Taxonomy" id="4465"/>
    <lineage>
        <taxon>Eukaryota</taxon>
        <taxon>Viridiplantae</taxon>
        <taxon>Streptophyta</taxon>
        <taxon>Embryophyta</taxon>
        <taxon>Tracheophyta</taxon>
        <taxon>Spermatophyta</taxon>
        <taxon>Magnoliopsida</taxon>
        <taxon>Liliopsida</taxon>
        <taxon>Acoraceae</taxon>
        <taxon>Acorus</taxon>
    </lineage>
</organism>
<reference evidence="1" key="2">
    <citation type="submission" date="2023-06" db="EMBL/GenBank/DDBJ databases">
        <authorList>
            <person name="Ma L."/>
            <person name="Liu K.-W."/>
            <person name="Li Z."/>
            <person name="Hsiao Y.-Y."/>
            <person name="Qi Y."/>
            <person name="Fu T."/>
            <person name="Tang G."/>
            <person name="Zhang D."/>
            <person name="Sun W.-H."/>
            <person name="Liu D.-K."/>
            <person name="Li Y."/>
            <person name="Chen G.-Z."/>
            <person name="Liu X.-D."/>
            <person name="Liao X.-Y."/>
            <person name="Jiang Y.-T."/>
            <person name="Yu X."/>
            <person name="Hao Y."/>
            <person name="Huang J."/>
            <person name="Zhao X.-W."/>
            <person name="Ke S."/>
            <person name="Chen Y.-Y."/>
            <person name="Wu W.-L."/>
            <person name="Hsu J.-L."/>
            <person name="Lin Y.-F."/>
            <person name="Huang M.-D."/>
            <person name="Li C.-Y."/>
            <person name="Huang L."/>
            <person name="Wang Z.-W."/>
            <person name="Zhao X."/>
            <person name="Zhong W.-Y."/>
            <person name="Peng D.-H."/>
            <person name="Ahmad S."/>
            <person name="Lan S."/>
            <person name="Zhang J.-S."/>
            <person name="Tsai W.-C."/>
            <person name="Van De Peer Y."/>
            <person name="Liu Z.-J."/>
        </authorList>
    </citation>
    <scope>NUCLEOTIDE SEQUENCE</scope>
    <source>
        <strain evidence="1">CP</strain>
        <tissue evidence="1">Leaves</tissue>
    </source>
</reference>
<name>A0AAV9EQP3_ACOCL</name>
<accession>A0AAV9EQP3</accession>
<evidence type="ECO:0000313" key="2">
    <source>
        <dbReference type="Proteomes" id="UP001180020"/>
    </source>
</evidence>
<keyword evidence="2" id="KW-1185">Reference proteome</keyword>
<dbReference type="EMBL" id="JAUJYO010000006">
    <property type="protein sequence ID" value="KAK1314528.1"/>
    <property type="molecule type" value="Genomic_DNA"/>
</dbReference>
<evidence type="ECO:0000313" key="1">
    <source>
        <dbReference type="EMBL" id="KAK1314528.1"/>
    </source>
</evidence>
<sequence length="63" mass="7185">MNPRQCGCWVGFDAKLCGLQGDAQPESFFNSLQLRNCHVSPIEDGELVYPRFSEGRLLYKFES</sequence>
<gene>
    <name evidence="1" type="ORF">QJS10_CPA06g01778</name>
</gene>
<dbReference type="AlphaFoldDB" id="A0AAV9EQP3"/>
<comment type="caution">
    <text evidence="1">The sequence shown here is derived from an EMBL/GenBank/DDBJ whole genome shotgun (WGS) entry which is preliminary data.</text>
</comment>